<organism evidence="1">
    <name type="scientific">Leifsonia sp. NPDC080035</name>
    <dbReference type="NCBI Taxonomy" id="3143936"/>
    <lineage>
        <taxon>Bacteria</taxon>
        <taxon>Bacillati</taxon>
        <taxon>Actinomycetota</taxon>
        <taxon>Actinomycetes</taxon>
        <taxon>Micrococcales</taxon>
        <taxon>Microbacteriaceae</taxon>
        <taxon>Leifsonia</taxon>
    </lineage>
</organism>
<evidence type="ECO:0000313" key="1">
    <source>
        <dbReference type="EMBL" id="XBM47574.1"/>
    </source>
</evidence>
<name>A0AAU7GA99_9MICO</name>
<dbReference type="RefSeq" id="WP_348787545.1">
    <property type="nucleotide sequence ID" value="NZ_CP157390.1"/>
</dbReference>
<evidence type="ECO:0008006" key="2">
    <source>
        <dbReference type="Google" id="ProtNLM"/>
    </source>
</evidence>
<dbReference type="Gene3D" id="3.20.20.210">
    <property type="match status" value="1"/>
</dbReference>
<dbReference type="SUPFAM" id="SSF51726">
    <property type="entry name" value="UROD/MetE-like"/>
    <property type="match status" value="1"/>
</dbReference>
<dbReference type="EMBL" id="CP157390">
    <property type="protein sequence ID" value="XBM47574.1"/>
    <property type="molecule type" value="Genomic_DNA"/>
</dbReference>
<reference evidence="1" key="1">
    <citation type="submission" date="2024-05" db="EMBL/GenBank/DDBJ databases">
        <title>The Natural Products Discovery Center: Release of the First 8490 Sequenced Strains for Exploring Actinobacteria Biosynthetic Diversity.</title>
        <authorList>
            <person name="Kalkreuter E."/>
            <person name="Kautsar S.A."/>
            <person name="Yang D."/>
            <person name="Bader C.D."/>
            <person name="Teijaro C.N."/>
            <person name="Fluegel L."/>
            <person name="Davis C.M."/>
            <person name="Simpson J.R."/>
            <person name="Lauterbach L."/>
            <person name="Steele A.D."/>
            <person name="Gui C."/>
            <person name="Meng S."/>
            <person name="Li G."/>
            <person name="Viehrig K."/>
            <person name="Ye F."/>
            <person name="Su P."/>
            <person name="Kiefer A.F."/>
            <person name="Nichols A."/>
            <person name="Cepeda A.J."/>
            <person name="Yan W."/>
            <person name="Fan B."/>
            <person name="Jiang Y."/>
            <person name="Adhikari A."/>
            <person name="Zheng C.-J."/>
            <person name="Schuster L."/>
            <person name="Cowan T.M."/>
            <person name="Smanski M.J."/>
            <person name="Chevrette M.G."/>
            <person name="de Carvalho L.P.S."/>
            <person name="Shen B."/>
        </authorList>
    </citation>
    <scope>NUCLEOTIDE SEQUENCE</scope>
    <source>
        <strain evidence="1">NPDC080035</strain>
    </source>
</reference>
<dbReference type="InterPro" id="IPR038071">
    <property type="entry name" value="UROD/MetE-like_sf"/>
</dbReference>
<sequence>MSTSPAPALPRGAHLVGSVNLPDADSVFRTVSEHLGGRLRRIPDGEVGERFYWIQFQTKRFDTMAGLSRIPVEPFYLRDVFDGRPFQLDPGVQADDLRFPDLGYAEAALDSYARFARLREAGAIAAGTRFQVSLPTPAAIAGAFVVPQDRAAFEPAYESALFAELDRIAAGIPHQDLAIQWDTAVEFALLEGRIEPWFDDVLSGVIERAVRQAAAVPDDVEVGYHLCYGDVEEQHFVQPTDAGHLAAVTAGVLAGAGRPIAWFHLPVPIERDDDDYFAPLKDIEIPESTELYLGLVHHEDGVEGAQRRARAASTAQPRFGVATECGFGRGPSERTVALLDLHAAVAEAW</sequence>
<proteinExistence type="predicted"/>
<accession>A0AAU7GA99</accession>
<protein>
    <recommendedName>
        <fullName evidence="2">Methionine synthase</fullName>
    </recommendedName>
</protein>
<gene>
    <name evidence="1" type="ORF">AAME72_16060</name>
</gene>
<dbReference type="AlphaFoldDB" id="A0AAU7GA99"/>